<evidence type="ECO:0000256" key="4">
    <source>
        <dbReference type="ARBA" id="ARBA00023242"/>
    </source>
</evidence>
<evidence type="ECO:0000256" key="1">
    <source>
        <dbReference type="ARBA" id="ARBA00004123"/>
    </source>
</evidence>
<evidence type="ECO:0000259" key="6">
    <source>
        <dbReference type="SMART" id="SM00906"/>
    </source>
</evidence>
<dbReference type="GO" id="GO:0006351">
    <property type="term" value="P:DNA-templated transcription"/>
    <property type="evidence" value="ECO:0007669"/>
    <property type="project" value="InterPro"/>
</dbReference>
<dbReference type="GO" id="GO:0008270">
    <property type="term" value="F:zinc ion binding"/>
    <property type="evidence" value="ECO:0007669"/>
    <property type="project" value="InterPro"/>
</dbReference>
<reference evidence="7 8" key="1">
    <citation type="submission" date="2014-11" db="EMBL/GenBank/DDBJ databases">
        <title>Genomics derived discovery of secondary metabolites biosynthetic gene clusters in Aspergillus ustus.</title>
        <authorList>
            <person name="Pi B."/>
            <person name="Dai F."/>
            <person name="Song X."/>
            <person name="Zhu C."/>
            <person name="Li H."/>
            <person name="Yu D."/>
        </authorList>
    </citation>
    <scope>NUCLEOTIDE SEQUENCE [LARGE SCALE GENOMIC DNA]</scope>
    <source>
        <strain evidence="7 8">3.3904</strain>
    </source>
</reference>
<feature type="region of interest" description="Disordered" evidence="5">
    <location>
        <begin position="899"/>
        <end position="935"/>
    </location>
</feature>
<evidence type="ECO:0000256" key="3">
    <source>
        <dbReference type="ARBA" id="ARBA00023163"/>
    </source>
</evidence>
<comment type="subcellular location">
    <subcellularLocation>
        <location evidence="1">Nucleus</location>
    </subcellularLocation>
</comment>
<protein>
    <submittedName>
        <fullName evidence="7">Zn(II)2Cys6 transcription factor</fullName>
    </submittedName>
</protein>
<dbReference type="CDD" id="cd12148">
    <property type="entry name" value="fungal_TF_MHR"/>
    <property type="match status" value="1"/>
</dbReference>
<keyword evidence="4" id="KW-0539">Nucleus</keyword>
<dbReference type="PANTHER" id="PTHR31001:SF49">
    <property type="entry name" value="ZN(II)2CYS6 TRANSCRIPTION FACTOR (EUROFUNG)"/>
    <property type="match status" value="1"/>
</dbReference>
<feature type="domain" description="Xylanolytic transcriptional activator regulatory" evidence="6">
    <location>
        <begin position="589"/>
        <end position="663"/>
    </location>
</feature>
<dbReference type="InterPro" id="IPR036291">
    <property type="entry name" value="NAD(P)-bd_dom_sf"/>
</dbReference>
<dbReference type="Pfam" id="PF00106">
    <property type="entry name" value="adh_short"/>
    <property type="match status" value="1"/>
</dbReference>
<dbReference type="InterPro" id="IPR007219">
    <property type="entry name" value="XnlR_reg_dom"/>
</dbReference>
<dbReference type="EMBL" id="JOMC01000025">
    <property type="protein sequence ID" value="KIA75933.1"/>
    <property type="molecule type" value="Genomic_DNA"/>
</dbReference>
<dbReference type="SUPFAM" id="SSF51735">
    <property type="entry name" value="NAD(P)-binding Rossmann-fold domains"/>
    <property type="match status" value="1"/>
</dbReference>
<dbReference type="GO" id="GO:0005634">
    <property type="term" value="C:nucleus"/>
    <property type="evidence" value="ECO:0007669"/>
    <property type="project" value="UniProtKB-SubCell"/>
</dbReference>
<evidence type="ECO:0000256" key="2">
    <source>
        <dbReference type="ARBA" id="ARBA00023015"/>
    </source>
</evidence>
<keyword evidence="2" id="KW-0805">Transcription regulation</keyword>
<dbReference type="Gene3D" id="3.40.50.720">
    <property type="entry name" value="NAD(P)-binding Rossmann-like Domain"/>
    <property type="match status" value="1"/>
</dbReference>
<dbReference type="PANTHER" id="PTHR31001">
    <property type="entry name" value="UNCHARACTERIZED TRANSCRIPTIONAL REGULATORY PROTEIN"/>
    <property type="match status" value="1"/>
</dbReference>
<dbReference type="PRINTS" id="PR00081">
    <property type="entry name" value="GDHRDH"/>
</dbReference>
<dbReference type="InterPro" id="IPR002347">
    <property type="entry name" value="SDR_fam"/>
</dbReference>
<gene>
    <name evidence="7" type="ORF">HK57_00295</name>
</gene>
<sequence>MPIAIGQAFPPAPTFTEQHIPDLTGKVIIVTGSTSGVGFEAAAILYSKNATVYLAARSSEKADKAIAAIKGSAECAGSRGTLRFLSLDLSDLSSIKSSAHEVLQRETRLDILIHNAAVMRPPAGSTTSLGHDLEMGTNCLGPFTFNDLLLPLLRHTAANAPKDSVRVVWLSSIIAFGVVRGGFVFDDRSGAPAVLKDALENYMQSKVGNVFFASEMARRMGTDGILSLSVNPGLMKTELQRHAPPIQGTIMGIVFKPPRYGAYSELFAALSPQITASQNGAFIIPWGRFGPIPRQIKQAMSPKTEGGTGVAEKFWDWCEKETAAYRCVKRGLQCAYVNPTSAPRSGSGRSTKQLKQRIRQLEELVNVQRGSEDNLHKLDFEGEPRHEDPSDVIASSFGRIHVGETGMSYVSGAHWAALQESIADLKDCLEADYSASQSFQDFPGPALLIGLCPPGDKDEILDIIPARHITDRLVSRFFNSMEPGVIVLHAPTFQAEYNRFWENSQDVSLTWLSLLFSIMSLAIFINYRSEGEPVDSIPNPEEMADSFRLQAAYCLIRDKYTKPSKYTIEALLLYGQAEYFRSPDAQHELWVLFGVVMRLAMRVGLHRDGSRYAGISCFEAEMRRRIWTLMTQLESLFSFQMGLPRMIHKGLSDTQLPRNLLDDDFNENSKILPPSRPDTDFTAVSYLIAKGRIADVFGLITDNVNSTLPSSYQYTIHLDQQLNEAYAAAPPNLQFRGVGQSVTEPPMIIIGRYNLDILYQKARCVLHRNYLHDGRSDPQYVNSRLICIDSAIKLLRHHATIDAQVQPGGLLYLGRWYLSSLTTHNFVLAAMILCLELHYISRGGDRIVRENIYSKNELLSTLETSRQVWSKYRETSAEALQAWRSITIMLGKLDSSAGTTPLATDNHDALSENEPRAGAESQLTSPGKSSGVELT</sequence>
<feature type="compositionally biased region" description="Basic and acidic residues" evidence="5">
    <location>
        <begin position="905"/>
        <end position="917"/>
    </location>
</feature>
<organism evidence="7 8">
    <name type="scientific">Aspergillus ustus</name>
    <dbReference type="NCBI Taxonomy" id="40382"/>
    <lineage>
        <taxon>Eukaryota</taxon>
        <taxon>Fungi</taxon>
        <taxon>Dikarya</taxon>
        <taxon>Ascomycota</taxon>
        <taxon>Pezizomycotina</taxon>
        <taxon>Eurotiomycetes</taxon>
        <taxon>Eurotiomycetidae</taxon>
        <taxon>Eurotiales</taxon>
        <taxon>Aspergillaceae</taxon>
        <taxon>Aspergillus</taxon>
        <taxon>Aspergillus subgen. Nidulantes</taxon>
    </lineage>
</organism>
<comment type="caution">
    <text evidence="7">The sequence shown here is derived from an EMBL/GenBank/DDBJ whole genome shotgun (WGS) entry which is preliminary data.</text>
</comment>
<dbReference type="InterPro" id="IPR050613">
    <property type="entry name" value="Sec_Metabolite_Reg"/>
</dbReference>
<keyword evidence="3" id="KW-0804">Transcription</keyword>
<proteinExistence type="predicted"/>
<evidence type="ECO:0000313" key="8">
    <source>
        <dbReference type="Proteomes" id="UP000053475"/>
    </source>
</evidence>
<evidence type="ECO:0000256" key="5">
    <source>
        <dbReference type="SAM" id="MobiDB-lite"/>
    </source>
</evidence>
<name>A0A0C1E740_ASPUT</name>
<evidence type="ECO:0000313" key="7">
    <source>
        <dbReference type="EMBL" id="KIA75933.1"/>
    </source>
</evidence>
<dbReference type="Pfam" id="PF04082">
    <property type="entry name" value="Fungal_trans"/>
    <property type="match status" value="1"/>
</dbReference>
<keyword evidence="8" id="KW-1185">Reference proteome</keyword>
<dbReference type="GO" id="GO:0003677">
    <property type="term" value="F:DNA binding"/>
    <property type="evidence" value="ECO:0007669"/>
    <property type="project" value="InterPro"/>
</dbReference>
<dbReference type="SMART" id="SM00906">
    <property type="entry name" value="Fungal_trans"/>
    <property type="match status" value="1"/>
</dbReference>
<accession>A0A0C1E740</accession>
<dbReference type="Proteomes" id="UP000053475">
    <property type="component" value="Unassembled WGS sequence"/>
</dbReference>
<dbReference type="AlphaFoldDB" id="A0A0C1E740"/>